<dbReference type="InterPro" id="IPR038920">
    <property type="entry name" value="At3g05675-like"/>
</dbReference>
<comment type="pathway">
    <text evidence="2">Protein modification; protein ubiquitination.</text>
</comment>
<dbReference type="PANTHER" id="PTHR31060:SF4">
    <property type="entry name" value="1,8-CINEOLE SYNTHASE"/>
    <property type="match status" value="1"/>
</dbReference>
<keyword evidence="3" id="KW-0833">Ubl conjugation pathway</keyword>
<dbReference type="UniPathway" id="UPA00143"/>
<keyword evidence="7" id="KW-1185">Reference proteome</keyword>
<proteinExistence type="predicted"/>
<evidence type="ECO:0000259" key="5">
    <source>
        <dbReference type="Pfam" id="PF25553"/>
    </source>
</evidence>
<feature type="transmembrane region" description="Helical" evidence="4">
    <location>
        <begin position="61"/>
        <end position="80"/>
    </location>
</feature>
<sequence>MGEKTRVETVMAEEMNVVSSFFGVELPSPSRRLEFRKMKSDLDKLNIFSVNWNLADHVRTIGLFILYFLGLGMRVLFTFVPQRMDVCGISTALDSLGNPDSPTIRVALDTDQDHLRIKSSGAIGRALLQVLSLVNDLPASSRKYAFARALTEKIIAENLSHGHGFESVNRVALSAGFQRTLAFLNETLASLHQQKRVGTIWSVPLKFIVRMLPGGGMALPLPAPLSLVRSTIGGFLNPSPHWAHVFPPTRIVYEENGTLMAEKLAEELLWLAQKLSECSALEEAINQWSSCSSLASMALSAKPRIQRSMVRLTALLVHGIVQGNVDVAREVKFKLLLHWIPLFCTATHGGDGVIFNTTEKVDAEKTLAEAIRNLPESDQEVLLAIWLQEYAMSPSDWPNLQSCYDSWCFETRKVGHRAHLDEENLLPMTAIGGLLFEVLLRMRNQ</sequence>
<keyword evidence="4" id="KW-0812">Transmembrane</keyword>
<keyword evidence="4" id="KW-1133">Transmembrane helix</keyword>
<keyword evidence="4" id="KW-0472">Membrane</keyword>
<evidence type="ECO:0000256" key="3">
    <source>
        <dbReference type="ARBA" id="ARBA00022786"/>
    </source>
</evidence>
<comment type="caution">
    <text evidence="6">The sequence shown here is derived from an EMBL/GenBank/DDBJ whole genome shotgun (WGS) entry which is preliminary data.</text>
</comment>
<dbReference type="GO" id="GO:0016567">
    <property type="term" value="P:protein ubiquitination"/>
    <property type="evidence" value="ECO:0007669"/>
    <property type="project" value="UniProtKB-UniPathway"/>
</dbReference>
<accession>A0A176WDY8</accession>
<name>A0A176WDY8_MARPO</name>
<dbReference type="InterPro" id="IPR058039">
    <property type="entry name" value="At3g05675-like_ankyrin"/>
</dbReference>
<gene>
    <name evidence="6" type="ORF">AXG93_725s1480</name>
</gene>
<evidence type="ECO:0000256" key="1">
    <source>
        <dbReference type="ARBA" id="ARBA00002668"/>
    </source>
</evidence>
<evidence type="ECO:0000313" key="6">
    <source>
        <dbReference type="EMBL" id="OAE31458.1"/>
    </source>
</evidence>
<protein>
    <recommendedName>
        <fullName evidence="5">At3g05675-like ankyrin-like domain-containing protein</fullName>
    </recommendedName>
</protein>
<dbReference type="AlphaFoldDB" id="A0A176WDY8"/>
<dbReference type="EMBL" id="LVLJ01001095">
    <property type="protein sequence ID" value="OAE31458.1"/>
    <property type="molecule type" value="Genomic_DNA"/>
</dbReference>
<evidence type="ECO:0000256" key="4">
    <source>
        <dbReference type="SAM" id="Phobius"/>
    </source>
</evidence>
<comment type="function">
    <text evidence="1">May act as a substrate-specific adapter of an E3 ubiquitin-protein ligase complex (CUL3-RBX1-BTB) which mediates the ubiquitination and subsequent proteasomal degradation of target proteins.</text>
</comment>
<dbReference type="Proteomes" id="UP000077202">
    <property type="component" value="Unassembled WGS sequence"/>
</dbReference>
<evidence type="ECO:0000256" key="2">
    <source>
        <dbReference type="ARBA" id="ARBA00004906"/>
    </source>
</evidence>
<dbReference type="Pfam" id="PF25553">
    <property type="entry name" value="BTB-POZ_ANK-like"/>
    <property type="match status" value="1"/>
</dbReference>
<reference evidence="6" key="1">
    <citation type="submission" date="2016-03" db="EMBL/GenBank/DDBJ databases">
        <title>Mechanisms controlling the formation of the plant cell surface in tip-growing cells are functionally conserved among land plants.</title>
        <authorList>
            <person name="Honkanen S."/>
            <person name="Jones V.A."/>
            <person name="Morieri G."/>
            <person name="Champion C."/>
            <person name="Hetherington A.J."/>
            <person name="Kelly S."/>
            <person name="Saint-Marcoux D."/>
            <person name="Proust H."/>
            <person name="Prescott H."/>
            <person name="Dolan L."/>
        </authorList>
    </citation>
    <scope>NUCLEOTIDE SEQUENCE [LARGE SCALE GENOMIC DNA]</scope>
    <source>
        <tissue evidence="6">Whole gametophyte</tissue>
    </source>
</reference>
<evidence type="ECO:0000313" key="7">
    <source>
        <dbReference type="Proteomes" id="UP000077202"/>
    </source>
</evidence>
<organism evidence="6 7">
    <name type="scientific">Marchantia polymorpha subsp. ruderalis</name>
    <dbReference type="NCBI Taxonomy" id="1480154"/>
    <lineage>
        <taxon>Eukaryota</taxon>
        <taxon>Viridiplantae</taxon>
        <taxon>Streptophyta</taxon>
        <taxon>Embryophyta</taxon>
        <taxon>Marchantiophyta</taxon>
        <taxon>Marchantiopsida</taxon>
        <taxon>Marchantiidae</taxon>
        <taxon>Marchantiales</taxon>
        <taxon>Marchantiaceae</taxon>
        <taxon>Marchantia</taxon>
    </lineage>
</organism>
<feature type="domain" description="At3g05675-like ankyrin-like" evidence="5">
    <location>
        <begin position="265"/>
        <end position="407"/>
    </location>
</feature>
<dbReference type="PANTHER" id="PTHR31060">
    <property type="entry name" value="OSJNBA0011J08.25 PROTEIN-RELATED"/>
    <property type="match status" value="1"/>
</dbReference>